<protein>
    <submittedName>
        <fullName evidence="2">Uncharacterized protein</fullName>
    </submittedName>
</protein>
<dbReference type="Proteomes" id="UP001056634">
    <property type="component" value="Segment"/>
</dbReference>
<keyword evidence="3" id="KW-1185">Reference proteome</keyword>
<name>A0A9E7N5X3_9CAUD</name>
<evidence type="ECO:0000256" key="1">
    <source>
        <dbReference type="SAM" id="MobiDB-lite"/>
    </source>
</evidence>
<gene>
    <name evidence="2" type="ORF">MARCHEWKA_05280</name>
</gene>
<accession>A0A9E7N5X3</accession>
<evidence type="ECO:0000313" key="2">
    <source>
        <dbReference type="EMBL" id="UTC29037.1"/>
    </source>
</evidence>
<organism evidence="2 3">
    <name type="scientific">Brevundimonas phage vB_BpoS-Marchewka</name>
    <dbReference type="NCBI Taxonomy" id="2948604"/>
    <lineage>
        <taxon>Viruses</taxon>
        <taxon>Duplodnaviria</taxon>
        <taxon>Heunggongvirae</taxon>
        <taxon>Uroviricota</taxon>
        <taxon>Caudoviricetes</taxon>
        <taxon>Jeanschmidtviridae</taxon>
        <taxon>Marchewkavirus</taxon>
        <taxon>Marchewkavirus marchewka</taxon>
    </lineage>
</organism>
<feature type="region of interest" description="Disordered" evidence="1">
    <location>
        <begin position="1"/>
        <end position="22"/>
    </location>
</feature>
<sequence>MTTASKSRLQRRQAKKSAMTEAPKSIITLTEAPGGGFTVGLGLHGAKMNELYPDKSFPVSIVDVIALAVSNIIQTQPEDFRSAVNLVNETLRDVTRQLEAGADEDAVADAADEALAGAVSTVEG</sequence>
<proteinExistence type="predicted"/>
<dbReference type="EMBL" id="ON529851">
    <property type="protein sequence ID" value="UTC29037.1"/>
    <property type="molecule type" value="Genomic_DNA"/>
</dbReference>
<reference evidence="2" key="1">
    <citation type="submission" date="2022-04" db="EMBL/GenBank/DDBJ databases">
        <authorList>
            <person name="Friedrich I."/>
            <person name="Schneider D."/>
            <person name="Poehlein A."/>
            <person name="Hertel R."/>
            <person name="Daniel R."/>
        </authorList>
    </citation>
    <scope>NUCLEOTIDE SEQUENCE</scope>
</reference>
<evidence type="ECO:0000313" key="3">
    <source>
        <dbReference type="Proteomes" id="UP001056634"/>
    </source>
</evidence>